<dbReference type="OrthoDB" id="6136790at2759"/>
<evidence type="ECO:0000313" key="2">
    <source>
        <dbReference type="Proteomes" id="UP000691718"/>
    </source>
</evidence>
<dbReference type="Proteomes" id="UP000691718">
    <property type="component" value="Unassembled WGS sequence"/>
</dbReference>
<accession>A0A8S3WA92</accession>
<protein>
    <submittedName>
        <fullName evidence="1">(apollo) hypothetical protein</fullName>
    </submittedName>
</protein>
<dbReference type="EMBL" id="CAJQZP010000220">
    <property type="protein sequence ID" value="CAG4949646.1"/>
    <property type="molecule type" value="Genomic_DNA"/>
</dbReference>
<proteinExistence type="predicted"/>
<comment type="caution">
    <text evidence="1">The sequence shown here is derived from an EMBL/GenBank/DDBJ whole genome shotgun (WGS) entry which is preliminary data.</text>
</comment>
<gene>
    <name evidence="1" type="ORF">PAPOLLO_LOCUS4070</name>
</gene>
<sequence>MSRRSKIIALALAKSEITDSNAEDEHVNNRNNDVENNVPLERRMSPNFIETGNDLLSFKYNLRQRTPVKIQNDQTVSNESEEIYSPVVSEYLPPQENTPSVLTPDADTESINDEFIENYNNEQIEDILREIGTIINDKRGRHGTRKNAVPDQVKQSVRDHISQMPLVDSHYVRNRTCKQYLDEQLNFPILYKLYLEWMNEKHSDQVVATSRQYREIFKTDFNIDFNKPKKDQCPRCDLFKNSTETDKTKLEYEYALHIANKNVVRSLKDTDKHRAKHSDSVVTACYDLQKILNTPHSEVSVFYYKRKLATYNFTIYDMGKHKGYCYLWDETIGRKGSNEISSFVFDFIKTRVLEGYKEFNFYSDSCGGQNKNRTVFAMYAYASRIFNIHINHHFFEVAHSQSEGDAMHALIERRKKHKIIYVPQQWVTLIRCAKSSGEPYEVKEVNQDNILDFKQLLPCYKNWEHDVNHVKVSWSKIMHIHFISSLPNIIKFQYDYLSDNEMAINLAQDIKTVSLRAVTRRATKEPQNSEQELPISKAYNAPLPLSTAKYKDLISLCNSNAIPTIYHDYFINLPHVKTILPNNMTDSD</sequence>
<dbReference type="PANTHER" id="PTHR10773:SF19">
    <property type="match status" value="1"/>
</dbReference>
<dbReference type="PANTHER" id="PTHR10773">
    <property type="entry name" value="DNA-DIRECTED RNA POLYMERASES I, II, AND III SUBUNIT RPABC2"/>
    <property type="match status" value="1"/>
</dbReference>
<name>A0A8S3WA92_PARAO</name>
<evidence type="ECO:0000313" key="1">
    <source>
        <dbReference type="EMBL" id="CAG4949646.1"/>
    </source>
</evidence>
<organism evidence="1 2">
    <name type="scientific">Parnassius apollo</name>
    <name type="common">Apollo butterfly</name>
    <name type="synonym">Papilio apollo</name>
    <dbReference type="NCBI Taxonomy" id="110799"/>
    <lineage>
        <taxon>Eukaryota</taxon>
        <taxon>Metazoa</taxon>
        <taxon>Ecdysozoa</taxon>
        <taxon>Arthropoda</taxon>
        <taxon>Hexapoda</taxon>
        <taxon>Insecta</taxon>
        <taxon>Pterygota</taxon>
        <taxon>Neoptera</taxon>
        <taxon>Endopterygota</taxon>
        <taxon>Lepidoptera</taxon>
        <taxon>Glossata</taxon>
        <taxon>Ditrysia</taxon>
        <taxon>Papilionoidea</taxon>
        <taxon>Papilionidae</taxon>
        <taxon>Parnassiinae</taxon>
        <taxon>Parnassini</taxon>
        <taxon>Parnassius</taxon>
        <taxon>Parnassius</taxon>
    </lineage>
</organism>
<reference evidence="1" key="1">
    <citation type="submission" date="2021-04" db="EMBL/GenBank/DDBJ databases">
        <authorList>
            <person name="Tunstrom K."/>
        </authorList>
    </citation>
    <scope>NUCLEOTIDE SEQUENCE</scope>
</reference>
<keyword evidence="2" id="KW-1185">Reference proteome</keyword>
<dbReference type="AlphaFoldDB" id="A0A8S3WA92"/>